<dbReference type="Gene3D" id="2.160.10.10">
    <property type="entry name" value="Hexapeptide repeat proteins"/>
    <property type="match status" value="1"/>
</dbReference>
<evidence type="ECO:0000256" key="2">
    <source>
        <dbReference type="ARBA" id="ARBA00023315"/>
    </source>
</evidence>
<keyword evidence="1" id="KW-0808">Transferase</keyword>
<accession>A0ABW2DLD7</accession>
<protein>
    <submittedName>
        <fullName evidence="3">GlmU family protein</fullName>
    </submittedName>
</protein>
<comment type="caution">
    <text evidence="3">The sequence shown here is derived from an EMBL/GenBank/DDBJ whole genome shotgun (WGS) entry which is preliminary data.</text>
</comment>
<dbReference type="PANTHER" id="PTHR43584">
    <property type="entry name" value="NUCLEOTIDYL TRANSFERASE"/>
    <property type="match status" value="1"/>
</dbReference>
<dbReference type="InterPro" id="IPR050065">
    <property type="entry name" value="GlmU-like"/>
</dbReference>
<keyword evidence="2" id="KW-0012">Acyltransferase</keyword>
<dbReference type="PANTHER" id="PTHR43584:SF9">
    <property type="entry name" value="TRANSFERASE HEXAPEPTIDE REPEAT CONTAINING PROTEIN"/>
    <property type="match status" value="1"/>
</dbReference>
<dbReference type="EMBL" id="JBHSYQ010000006">
    <property type="protein sequence ID" value="MFC6998495.1"/>
    <property type="molecule type" value="Genomic_DNA"/>
</dbReference>
<evidence type="ECO:0000313" key="3">
    <source>
        <dbReference type="EMBL" id="MFC6998495.1"/>
    </source>
</evidence>
<dbReference type="SUPFAM" id="SSF51161">
    <property type="entry name" value="Trimeric LpxA-like enzymes"/>
    <property type="match status" value="1"/>
</dbReference>
<proteinExistence type="predicted"/>
<dbReference type="Pfam" id="PF13562">
    <property type="entry name" value="NTP_transf_4"/>
    <property type="match status" value="1"/>
</dbReference>
<sequence>MNIILFDDPELRANLLPFTFTRPVADIRVGILTIAQKWRELSGEVVSYLTQDYLQAKYSQYTAGSPSIYVNGAICPTPKLFELIKRLPVGESLVHEGLLVALNVDGIELRSVEELFQHTTNRSRETPPPPLDVVRQPWDIFRMNGDQIRSDFELITQGRTSQPITDKYTIVYNRENIFVEEGAKIRAAILNAENGPIYIGKNAEVHEGAIIRGPFSLGEESHVNVGGKMRGDITIGPFCKVGGEVNNCVFFGYSNKGHEGFLGNSVVGEWCNFGADTNASNLKNNYAQVKAFSHAQDKMIDTGLQFCGLLMADHVKCGINTMFNTGTVVGVGANIFGAGFPPSFIPSFIWGGAAGMETFRLPKFFEVADAVLGRRGMKFSEEEHKIYEHIFKATKHNRPWDKPETKLV</sequence>
<evidence type="ECO:0000313" key="4">
    <source>
        <dbReference type="Proteomes" id="UP001596405"/>
    </source>
</evidence>
<evidence type="ECO:0000256" key="1">
    <source>
        <dbReference type="ARBA" id="ARBA00022679"/>
    </source>
</evidence>
<dbReference type="RefSeq" id="WP_066617397.1">
    <property type="nucleotide sequence ID" value="NZ_JBHSYQ010000006.1"/>
</dbReference>
<name>A0ABW2DLD7_9BACT</name>
<dbReference type="Proteomes" id="UP001596405">
    <property type="component" value="Unassembled WGS sequence"/>
</dbReference>
<dbReference type="InterPro" id="IPR023917">
    <property type="entry name" value="Bifunctiontional_GlmU_bac-type"/>
</dbReference>
<organism evidence="3 4">
    <name type="scientific">Rufibacter roseus</name>
    <dbReference type="NCBI Taxonomy" id="1567108"/>
    <lineage>
        <taxon>Bacteria</taxon>
        <taxon>Pseudomonadati</taxon>
        <taxon>Bacteroidota</taxon>
        <taxon>Cytophagia</taxon>
        <taxon>Cytophagales</taxon>
        <taxon>Hymenobacteraceae</taxon>
        <taxon>Rufibacter</taxon>
    </lineage>
</organism>
<dbReference type="NCBIfam" id="TIGR03991">
    <property type="entry name" value="alt_bact_glmU"/>
    <property type="match status" value="1"/>
</dbReference>
<reference evidence="4" key="1">
    <citation type="journal article" date="2019" name="Int. J. Syst. Evol. Microbiol.">
        <title>The Global Catalogue of Microorganisms (GCM) 10K type strain sequencing project: providing services to taxonomists for standard genome sequencing and annotation.</title>
        <authorList>
            <consortium name="The Broad Institute Genomics Platform"/>
            <consortium name="The Broad Institute Genome Sequencing Center for Infectious Disease"/>
            <person name="Wu L."/>
            <person name="Ma J."/>
        </authorList>
    </citation>
    <scope>NUCLEOTIDE SEQUENCE [LARGE SCALE GENOMIC DNA]</scope>
    <source>
        <strain evidence="4">CGMCC 4.7393</strain>
    </source>
</reference>
<gene>
    <name evidence="3" type="ORF">ACFQHR_12730</name>
</gene>
<dbReference type="InterPro" id="IPR011004">
    <property type="entry name" value="Trimer_LpxA-like_sf"/>
</dbReference>
<keyword evidence="4" id="KW-1185">Reference proteome</keyword>